<dbReference type="InterPro" id="IPR011990">
    <property type="entry name" value="TPR-like_helical_dom_sf"/>
</dbReference>
<sequence length="859" mass="90439">MELWERSAALASLEEALRASAGGGQVVLVAGEAGIGKSALVNAFAARCAGRVRVLWGVCDPLVTPRALGPLHDIGWQAGGRLAARLDAGVGQAELFAALIEELSGPVQRPRPVVVVEDAHWADEATLDLLVFVARRIERLAALLVVTYRDDEVGAEHPLRAALAAMPRHVVREVPVAPLSRRCVSERAAGAGRDPDEVYRLTGGNPLLVTELLAVGGPAVPGSVRDLVLARLRGLTEPAREVARLVAVMPTRAEPLILTGTEDLAEQCVAAGVLVAAGDGVGYRHELLRRAVEDSLLPSRRAALHRRALERLAGAEGVDAARLMHHARLGGDADAVLRYGLAAAADAAAKGAHREAAAHFRAVVPHAGRLPAGERAGLLEAYAFEAYLAGVSDEAMEARRAALAERERLGERERVGENLRWISRLASWSGRREEAVAAAVQAVEVLREGEPGRELAMAYSNRSQLHMLADEREQTIEWGQRARDLAGRLGDRETEIHASVNVATARLCDGDLTAAAALRQAHDAASAAGLVDHAGRALVNLASSLVGMAEYASAEAALNQALRYASENDLDGYVQYLLGMRAGIRVQQCAWDAALADAEESLARPSRIGVSVVTALVARGRILAARGDPGAPAVLDQAAGHASGIGELQCIAPVAAARAQYFLLAGDAGRAAEEAREGLALAVVKGHTFFAAELAYRLWRAGEPSPVPPESLPVPYRLMVGGDWAGAAAEWARRGGEYARVEALSAGDRPAVSEALRILDDLGAVAAARRLRAELRGRGVTGVPRGPRPSTAANAASLTPRQAEVLGLLAEGLSNSDIALRLTLSPKTVEHHISAVLDKLNAATRGQAVATAHRLNLVP</sequence>
<protein>
    <submittedName>
        <fullName evidence="4">LuxR family transcriptional regulator</fullName>
    </submittedName>
</protein>
<dbReference type="SMART" id="SM00382">
    <property type="entry name" value="AAA"/>
    <property type="match status" value="1"/>
</dbReference>
<dbReference type="GO" id="GO:0005737">
    <property type="term" value="C:cytoplasm"/>
    <property type="evidence" value="ECO:0007669"/>
    <property type="project" value="TreeGrafter"/>
</dbReference>
<comment type="caution">
    <text evidence="4">The sequence shown here is derived from an EMBL/GenBank/DDBJ whole genome shotgun (WGS) entry which is preliminary data.</text>
</comment>
<dbReference type="InterPro" id="IPR019734">
    <property type="entry name" value="TPR_rpt"/>
</dbReference>
<dbReference type="InterPro" id="IPR036388">
    <property type="entry name" value="WH-like_DNA-bd_sf"/>
</dbReference>
<dbReference type="PRINTS" id="PR00038">
    <property type="entry name" value="HTHLUXR"/>
</dbReference>
<dbReference type="InterPro" id="IPR016032">
    <property type="entry name" value="Sig_transdc_resp-reg_C-effctor"/>
</dbReference>
<keyword evidence="2" id="KW-0067">ATP-binding</keyword>
<dbReference type="AlphaFoldDB" id="A0A919Q9Q0"/>
<evidence type="ECO:0000313" key="5">
    <source>
        <dbReference type="Proteomes" id="UP000640052"/>
    </source>
</evidence>
<keyword evidence="1" id="KW-0547">Nucleotide-binding</keyword>
<dbReference type="PANTHER" id="PTHR16305:SF35">
    <property type="entry name" value="TRANSCRIPTIONAL ACTIVATOR DOMAIN"/>
    <property type="match status" value="1"/>
</dbReference>
<dbReference type="Gene3D" id="1.10.10.10">
    <property type="entry name" value="Winged helix-like DNA-binding domain superfamily/Winged helix DNA-binding domain"/>
    <property type="match status" value="1"/>
</dbReference>
<dbReference type="InterPro" id="IPR003593">
    <property type="entry name" value="AAA+_ATPase"/>
</dbReference>
<dbReference type="SMART" id="SM00421">
    <property type="entry name" value="HTH_LUXR"/>
    <property type="match status" value="1"/>
</dbReference>
<evidence type="ECO:0000313" key="4">
    <source>
        <dbReference type="EMBL" id="GIH22720.1"/>
    </source>
</evidence>
<name>A0A919Q9Q0_9ACTN</name>
<dbReference type="SUPFAM" id="SSF52540">
    <property type="entry name" value="P-loop containing nucleoside triphosphate hydrolases"/>
    <property type="match status" value="1"/>
</dbReference>
<dbReference type="GO" id="GO:0004016">
    <property type="term" value="F:adenylate cyclase activity"/>
    <property type="evidence" value="ECO:0007669"/>
    <property type="project" value="TreeGrafter"/>
</dbReference>
<keyword evidence="5" id="KW-1185">Reference proteome</keyword>
<dbReference type="RefSeq" id="WP_204039558.1">
    <property type="nucleotide sequence ID" value="NZ_BOOA01000006.1"/>
</dbReference>
<dbReference type="InterPro" id="IPR000792">
    <property type="entry name" value="Tscrpt_reg_LuxR_C"/>
</dbReference>
<dbReference type="PROSITE" id="PS00622">
    <property type="entry name" value="HTH_LUXR_1"/>
    <property type="match status" value="1"/>
</dbReference>
<proteinExistence type="predicted"/>
<dbReference type="PROSITE" id="PS50043">
    <property type="entry name" value="HTH_LUXR_2"/>
    <property type="match status" value="1"/>
</dbReference>
<reference evidence="4" key="1">
    <citation type="submission" date="2021-01" db="EMBL/GenBank/DDBJ databases">
        <title>Whole genome shotgun sequence of Acrocarpospora phusangensis NBRC 108782.</title>
        <authorList>
            <person name="Komaki H."/>
            <person name="Tamura T."/>
        </authorList>
    </citation>
    <scope>NUCLEOTIDE SEQUENCE</scope>
    <source>
        <strain evidence="4">NBRC 108782</strain>
    </source>
</reference>
<dbReference type="InterPro" id="IPR041664">
    <property type="entry name" value="AAA_16"/>
</dbReference>
<evidence type="ECO:0000256" key="2">
    <source>
        <dbReference type="ARBA" id="ARBA00022840"/>
    </source>
</evidence>
<dbReference type="SUPFAM" id="SSF46894">
    <property type="entry name" value="C-terminal effector domain of the bipartite response regulators"/>
    <property type="match status" value="1"/>
</dbReference>
<evidence type="ECO:0000256" key="1">
    <source>
        <dbReference type="ARBA" id="ARBA00022741"/>
    </source>
</evidence>
<accession>A0A919Q9Q0</accession>
<dbReference type="Pfam" id="PF13191">
    <property type="entry name" value="AAA_16"/>
    <property type="match status" value="1"/>
</dbReference>
<dbReference type="GO" id="GO:0003677">
    <property type="term" value="F:DNA binding"/>
    <property type="evidence" value="ECO:0007669"/>
    <property type="project" value="InterPro"/>
</dbReference>
<dbReference type="CDD" id="cd06170">
    <property type="entry name" value="LuxR_C_like"/>
    <property type="match status" value="1"/>
</dbReference>
<dbReference type="Gene3D" id="1.25.40.10">
    <property type="entry name" value="Tetratricopeptide repeat domain"/>
    <property type="match status" value="1"/>
</dbReference>
<dbReference type="SUPFAM" id="SSF48452">
    <property type="entry name" value="TPR-like"/>
    <property type="match status" value="2"/>
</dbReference>
<dbReference type="Proteomes" id="UP000640052">
    <property type="component" value="Unassembled WGS sequence"/>
</dbReference>
<dbReference type="InterPro" id="IPR027417">
    <property type="entry name" value="P-loop_NTPase"/>
</dbReference>
<dbReference type="Pfam" id="PF00196">
    <property type="entry name" value="GerE"/>
    <property type="match status" value="1"/>
</dbReference>
<dbReference type="SMART" id="SM00028">
    <property type="entry name" value="TPR"/>
    <property type="match status" value="2"/>
</dbReference>
<dbReference type="PANTHER" id="PTHR16305">
    <property type="entry name" value="TESTICULAR SOLUBLE ADENYLYL CYCLASE"/>
    <property type="match status" value="1"/>
</dbReference>
<dbReference type="GO" id="GO:0006355">
    <property type="term" value="P:regulation of DNA-templated transcription"/>
    <property type="evidence" value="ECO:0007669"/>
    <property type="project" value="InterPro"/>
</dbReference>
<organism evidence="4 5">
    <name type="scientific">Acrocarpospora phusangensis</name>
    <dbReference type="NCBI Taxonomy" id="1070424"/>
    <lineage>
        <taxon>Bacteria</taxon>
        <taxon>Bacillati</taxon>
        <taxon>Actinomycetota</taxon>
        <taxon>Actinomycetes</taxon>
        <taxon>Streptosporangiales</taxon>
        <taxon>Streptosporangiaceae</taxon>
        <taxon>Acrocarpospora</taxon>
    </lineage>
</organism>
<evidence type="ECO:0000259" key="3">
    <source>
        <dbReference type="PROSITE" id="PS50043"/>
    </source>
</evidence>
<gene>
    <name evidence="4" type="ORF">Aph01nite_10300</name>
</gene>
<dbReference type="GO" id="GO:0005524">
    <property type="term" value="F:ATP binding"/>
    <property type="evidence" value="ECO:0007669"/>
    <property type="project" value="UniProtKB-KW"/>
</dbReference>
<dbReference type="EMBL" id="BOOA01000006">
    <property type="protein sequence ID" value="GIH22720.1"/>
    <property type="molecule type" value="Genomic_DNA"/>
</dbReference>
<feature type="domain" description="HTH luxR-type" evidence="3">
    <location>
        <begin position="791"/>
        <end position="856"/>
    </location>
</feature>